<protein>
    <submittedName>
        <fullName evidence="1">Uncharacterized protein</fullName>
    </submittedName>
</protein>
<name>A0ACC2M6F1_PERAE</name>
<organism evidence="1 2">
    <name type="scientific">Persea americana</name>
    <name type="common">Avocado</name>
    <dbReference type="NCBI Taxonomy" id="3435"/>
    <lineage>
        <taxon>Eukaryota</taxon>
        <taxon>Viridiplantae</taxon>
        <taxon>Streptophyta</taxon>
        <taxon>Embryophyta</taxon>
        <taxon>Tracheophyta</taxon>
        <taxon>Spermatophyta</taxon>
        <taxon>Magnoliopsida</taxon>
        <taxon>Magnoliidae</taxon>
        <taxon>Laurales</taxon>
        <taxon>Lauraceae</taxon>
        <taxon>Persea</taxon>
    </lineage>
</organism>
<comment type="caution">
    <text evidence="1">The sequence shown here is derived from an EMBL/GenBank/DDBJ whole genome shotgun (WGS) entry which is preliminary data.</text>
</comment>
<proteinExistence type="predicted"/>
<sequence length="149" mass="16948">MLDTEAPDCSLLAMYRASVHQKSRHGYHRLGQETISDPSEPKIAKTPIKAKKVTILPVRMLKTTKTTKPETMLKTAKTTKPETTVSVPPQTTKCSTRDATRSHPLLNFLGTSRRKKVATLKPEFIRYLEYMKEGGRWDADSNRPVIYFK</sequence>
<keyword evidence="2" id="KW-1185">Reference proteome</keyword>
<dbReference type="Proteomes" id="UP001234297">
    <property type="component" value="Chromosome 5"/>
</dbReference>
<dbReference type="EMBL" id="CM056813">
    <property type="protein sequence ID" value="KAJ8641382.1"/>
    <property type="molecule type" value="Genomic_DNA"/>
</dbReference>
<accession>A0ACC2M6F1</accession>
<reference evidence="1 2" key="1">
    <citation type="journal article" date="2022" name="Hortic Res">
        <title>A haplotype resolved chromosomal level avocado genome allows analysis of novel avocado genes.</title>
        <authorList>
            <person name="Nath O."/>
            <person name="Fletcher S.J."/>
            <person name="Hayward A."/>
            <person name="Shaw L.M."/>
            <person name="Masouleh A.K."/>
            <person name="Furtado A."/>
            <person name="Henry R.J."/>
            <person name="Mitter N."/>
        </authorList>
    </citation>
    <scope>NUCLEOTIDE SEQUENCE [LARGE SCALE GENOMIC DNA]</scope>
    <source>
        <strain evidence="2">cv. Hass</strain>
    </source>
</reference>
<evidence type="ECO:0000313" key="1">
    <source>
        <dbReference type="EMBL" id="KAJ8641382.1"/>
    </source>
</evidence>
<evidence type="ECO:0000313" key="2">
    <source>
        <dbReference type="Proteomes" id="UP001234297"/>
    </source>
</evidence>
<gene>
    <name evidence="1" type="ORF">MRB53_018076</name>
</gene>